<reference evidence="18" key="1">
    <citation type="submission" date="2019-08" db="EMBL/GenBank/DDBJ databases">
        <title>The improved chromosome-level genome for the pearl oyster Pinctada fucata martensii using PacBio sequencing and Hi-C.</title>
        <authorList>
            <person name="Zheng Z."/>
        </authorList>
    </citation>
    <scope>NUCLEOTIDE SEQUENCE</scope>
    <source>
        <strain evidence="18">ZZ-2019</strain>
        <tissue evidence="18">Adductor muscle</tissue>
    </source>
</reference>
<keyword evidence="4" id="KW-0479">Metal-binding</keyword>
<dbReference type="FunFam" id="3.10.20.90:FF:000320">
    <property type="entry name" value="Predicted protein"/>
    <property type="match status" value="1"/>
</dbReference>
<dbReference type="GO" id="GO:0070530">
    <property type="term" value="F:K63-linked polyubiquitin modification-dependent protein binding"/>
    <property type="evidence" value="ECO:0007669"/>
    <property type="project" value="TreeGrafter"/>
</dbReference>
<gene>
    <name evidence="18" type="ORF">FSP39_012157</name>
</gene>
<dbReference type="Pfam" id="PF00569">
    <property type="entry name" value="ZZ"/>
    <property type="match status" value="1"/>
</dbReference>
<evidence type="ECO:0000256" key="2">
    <source>
        <dbReference type="ARBA" id="ARBA00004496"/>
    </source>
</evidence>
<keyword evidence="9" id="KW-0539">Nucleus</keyword>
<protein>
    <recommendedName>
        <fullName evidence="12">Protein ref(2)P</fullName>
    </recommendedName>
    <alternativeName>
        <fullName evidence="13">Refractory to sigma P</fullName>
    </alternativeName>
</protein>
<dbReference type="FunFam" id="3.30.60.90:FF:000016">
    <property type="entry name" value="Refractory to sigma P"/>
    <property type="match status" value="1"/>
</dbReference>
<dbReference type="Pfam" id="PF00564">
    <property type="entry name" value="PB1"/>
    <property type="match status" value="1"/>
</dbReference>
<evidence type="ECO:0000256" key="9">
    <source>
        <dbReference type="ARBA" id="ARBA00023242"/>
    </source>
</evidence>
<feature type="compositionally biased region" description="Basic and acidic residues" evidence="15">
    <location>
        <begin position="216"/>
        <end position="234"/>
    </location>
</feature>
<sequence length="466" mass="50964">MSLTVKATLMKQGDPKAEIRRFAIPADVSTSYDYLQKKVADIFPGLSRGDFSLFWKDVEGDLILFSSGEELLEALGFVEDGMFRIFIKESEKTSQPGPSGSQSEGSKGELHPGVVCDGCEGAIHGIRYKCVVCPDYDLCNRCEGTGLHSEHDMMKLTSPVPRGPFCGGFFRGGPPPPPPPPYCGPHGSQPGPHGFMPPPHFRKWMERFMKRWHNRNECGSEQSQGKEGEKDQARPQEGAEGGPDMDYLKSVGESVAAMLDPFGIDVEVDVEHRGRRHGCGRQGRGGHCSRGRQGKSGSCHRSADPTNKSEKEKEPRDEMMEETGAPTEKENTVPKGNTPQPMEGDKEEITPQKMETQTPPYPPQGSFSGPKGKDSEEWTVLDTDGPAPMQYPPQTTGATANPPPVLIYPPTDPKIAEALQQMIGMGFHNEGGWLQRLLVEKDGDISKVLDAIQPKANRTPDGGYMA</sequence>
<feature type="region of interest" description="Disordered" evidence="15">
    <location>
        <begin position="274"/>
        <end position="405"/>
    </location>
</feature>
<evidence type="ECO:0000256" key="12">
    <source>
        <dbReference type="ARBA" id="ARBA00071657"/>
    </source>
</evidence>
<evidence type="ECO:0000256" key="5">
    <source>
        <dbReference type="ARBA" id="ARBA00022737"/>
    </source>
</evidence>
<dbReference type="Pfam" id="PF16577">
    <property type="entry name" value="UBA_5"/>
    <property type="match status" value="1"/>
</dbReference>
<feature type="region of interest" description="Disordered" evidence="15">
    <location>
        <begin position="90"/>
        <end position="109"/>
    </location>
</feature>
<evidence type="ECO:0000256" key="15">
    <source>
        <dbReference type="SAM" id="MobiDB-lite"/>
    </source>
</evidence>
<proteinExistence type="predicted"/>
<dbReference type="GO" id="GO:0005080">
    <property type="term" value="F:protein kinase C binding"/>
    <property type="evidence" value="ECO:0007669"/>
    <property type="project" value="TreeGrafter"/>
</dbReference>
<comment type="subunit">
    <text evidence="11">Interacts with aPKC and Traf6.</text>
</comment>
<dbReference type="Gene3D" id="3.10.20.90">
    <property type="entry name" value="Phosphatidylinositol 3-kinase Catalytic Subunit, Chain A, domain 1"/>
    <property type="match status" value="1"/>
</dbReference>
<dbReference type="Proteomes" id="UP001186944">
    <property type="component" value="Unassembled WGS sequence"/>
</dbReference>
<keyword evidence="3" id="KW-0963">Cytoplasm</keyword>
<dbReference type="FunFam" id="1.10.8.10:FF:000034">
    <property type="entry name" value="Sequestosome 1"/>
    <property type="match status" value="1"/>
</dbReference>
<evidence type="ECO:0000259" key="17">
    <source>
        <dbReference type="PROSITE" id="PS51745"/>
    </source>
</evidence>
<comment type="caution">
    <text evidence="18">The sequence shown here is derived from an EMBL/GenBank/DDBJ whole genome shotgun (WGS) entry which is preliminary data.</text>
</comment>
<feature type="domain" description="ZZ-type" evidence="16">
    <location>
        <begin position="111"/>
        <end position="161"/>
    </location>
</feature>
<evidence type="ECO:0000256" key="10">
    <source>
        <dbReference type="ARBA" id="ARBA00054138"/>
    </source>
</evidence>
<dbReference type="GO" id="GO:0016235">
    <property type="term" value="C:aggresome"/>
    <property type="evidence" value="ECO:0007669"/>
    <property type="project" value="TreeGrafter"/>
</dbReference>
<evidence type="ECO:0000259" key="16">
    <source>
        <dbReference type="PROSITE" id="PS50135"/>
    </source>
</evidence>
<dbReference type="SUPFAM" id="SSF57850">
    <property type="entry name" value="RING/U-box"/>
    <property type="match status" value="1"/>
</dbReference>
<dbReference type="GO" id="GO:0005634">
    <property type="term" value="C:nucleus"/>
    <property type="evidence" value="ECO:0007669"/>
    <property type="project" value="UniProtKB-SubCell"/>
</dbReference>
<dbReference type="Gene3D" id="3.30.60.90">
    <property type="match status" value="1"/>
</dbReference>
<dbReference type="GO" id="GO:0007032">
    <property type="term" value="P:endosome organization"/>
    <property type="evidence" value="ECO:0007669"/>
    <property type="project" value="TreeGrafter"/>
</dbReference>
<evidence type="ECO:0000256" key="13">
    <source>
        <dbReference type="ARBA" id="ARBA00081379"/>
    </source>
</evidence>
<keyword evidence="5" id="KW-0677">Repeat</keyword>
<keyword evidence="6 14" id="KW-0863">Zinc-finger</keyword>
<feature type="compositionally biased region" description="Basic and acidic residues" evidence="15">
    <location>
        <begin position="301"/>
        <end position="318"/>
    </location>
</feature>
<evidence type="ECO:0000256" key="11">
    <source>
        <dbReference type="ARBA" id="ARBA00062450"/>
    </source>
</evidence>
<dbReference type="PROSITE" id="PS51745">
    <property type="entry name" value="PB1"/>
    <property type="match status" value="1"/>
</dbReference>
<accession>A0AA88YIC0</accession>
<evidence type="ECO:0000256" key="1">
    <source>
        <dbReference type="ARBA" id="ARBA00004123"/>
    </source>
</evidence>
<keyword evidence="8" id="KW-0804">Transcription</keyword>
<dbReference type="InterPro" id="IPR000433">
    <property type="entry name" value="Znf_ZZ"/>
</dbReference>
<name>A0AA88YIC0_PINIB</name>
<evidence type="ECO:0000256" key="4">
    <source>
        <dbReference type="ARBA" id="ARBA00022723"/>
    </source>
</evidence>
<dbReference type="SUPFAM" id="SSF46934">
    <property type="entry name" value="UBA-like"/>
    <property type="match status" value="1"/>
</dbReference>
<organism evidence="18 19">
    <name type="scientific">Pinctada imbricata</name>
    <name type="common">Atlantic pearl-oyster</name>
    <name type="synonym">Pinctada martensii</name>
    <dbReference type="NCBI Taxonomy" id="66713"/>
    <lineage>
        <taxon>Eukaryota</taxon>
        <taxon>Metazoa</taxon>
        <taxon>Spiralia</taxon>
        <taxon>Lophotrochozoa</taxon>
        <taxon>Mollusca</taxon>
        <taxon>Bivalvia</taxon>
        <taxon>Autobranchia</taxon>
        <taxon>Pteriomorphia</taxon>
        <taxon>Pterioida</taxon>
        <taxon>Pterioidea</taxon>
        <taxon>Pteriidae</taxon>
        <taxon>Pinctada</taxon>
    </lineage>
</organism>
<dbReference type="InterPro" id="IPR009060">
    <property type="entry name" value="UBA-like_sf"/>
</dbReference>
<evidence type="ECO:0000313" key="18">
    <source>
        <dbReference type="EMBL" id="KAK3099939.1"/>
    </source>
</evidence>
<dbReference type="GO" id="GO:0008270">
    <property type="term" value="F:zinc ion binding"/>
    <property type="evidence" value="ECO:0007669"/>
    <property type="project" value="UniProtKB-KW"/>
</dbReference>
<dbReference type="GO" id="GO:0000423">
    <property type="term" value="P:mitophagy"/>
    <property type="evidence" value="ECO:0007669"/>
    <property type="project" value="TreeGrafter"/>
</dbReference>
<dbReference type="CDD" id="cd14320">
    <property type="entry name" value="UBA_SQSTM"/>
    <property type="match status" value="1"/>
</dbReference>
<dbReference type="InterPro" id="IPR000270">
    <property type="entry name" value="PB1_dom"/>
</dbReference>
<dbReference type="InterPro" id="IPR052260">
    <property type="entry name" value="Autophagy_Rcpt_SigReg"/>
</dbReference>
<dbReference type="Gene3D" id="1.10.8.10">
    <property type="entry name" value="DNA helicase RuvA subunit, C-terminal domain"/>
    <property type="match status" value="1"/>
</dbReference>
<dbReference type="InterPro" id="IPR043145">
    <property type="entry name" value="Znf_ZZ_sf"/>
</dbReference>
<keyword evidence="7" id="KW-0862">Zinc</keyword>
<evidence type="ECO:0000313" key="19">
    <source>
        <dbReference type="Proteomes" id="UP001186944"/>
    </source>
</evidence>
<dbReference type="PANTHER" id="PTHR15090">
    <property type="entry name" value="SEQUESTOSOME 1-RELATED"/>
    <property type="match status" value="1"/>
</dbReference>
<dbReference type="PANTHER" id="PTHR15090:SF0">
    <property type="entry name" value="SEQUESTOSOME-1"/>
    <property type="match status" value="1"/>
</dbReference>
<evidence type="ECO:0000256" key="8">
    <source>
        <dbReference type="ARBA" id="ARBA00023163"/>
    </source>
</evidence>
<dbReference type="PROSITE" id="PS01357">
    <property type="entry name" value="ZF_ZZ_1"/>
    <property type="match status" value="1"/>
</dbReference>
<keyword evidence="19" id="KW-1185">Reference proteome</keyword>
<feature type="region of interest" description="Disordered" evidence="15">
    <location>
        <begin position="216"/>
        <end position="247"/>
    </location>
</feature>
<evidence type="ECO:0000256" key="7">
    <source>
        <dbReference type="ARBA" id="ARBA00022833"/>
    </source>
</evidence>
<feature type="domain" description="PB1" evidence="17">
    <location>
        <begin position="2"/>
        <end position="90"/>
    </location>
</feature>
<dbReference type="SMART" id="SM00666">
    <property type="entry name" value="PB1"/>
    <property type="match status" value="1"/>
</dbReference>
<dbReference type="PROSITE" id="PS50135">
    <property type="entry name" value="ZF_ZZ_2"/>
    <property type="match status" value="1"/>
</dbReference>
<dbReference type="SMART" id="SM00291">
    <property type="entry name" value="ZnF_ZZ"/>
    <property type="match status" value="1"/>
</dbReference>
<evidence type="ECO:0000256" key="3">
    <source>
        <dbReference type="ARBA" id="ARBA00022490"/>
    </source>
</evidence>
<dbReference type="GO" id="GO:0044753">
    <property type="term" value="C:amphisome"/>
    <property type="evidence" value="ECO:0007669"/>
    <property type="project" value="TreeGrafter"/>
</dbReference>
<evidence type="ECO:0000256" key="14">
    <source>
        <dbReference type="PROSITE-ProRule" id="PRU00228"/>
    </source>
</evidence>
<feature type="compositionally biased region" description="Low complexity" evidence="15">
    <location>
        <begin position="94"/>
        <end position="105"/>
    </location>
</feature>
<dbReference type="InterPro" id="IPR053793">
    <property type="entry name" value="PB1-like"/>
</dbReference>
<comment type="subcellular location">
    <subcellularLocation>
        <location evidence="2">Cytoplasm</location>
    </subcellularLocation>
    <subcellularLocation>
        <location evidence="1">Nucleus</location>
    </subcellularLocation>
</comment>
<comment type="function">
    <text evidence="10">Required for selective autophagy activation by ubiquitinated proteins. Implicated in sigma rhabdovirus multiplication and necessary for male fertility. Involved in activating transcription of Drs.</text>
</comment>
<evidence type="ECO:0000256" key="6">
    <source>
        <dbReference type="ARBA" id="ARBA00022771"/>
    </source>
</evidence>
<dbReference type="InterPro" id="IPR033741">
    <property type="entry name" value="SQSTM_UBA"/>
</dbReference>
<dbReference type="SUPFAM" id="SSF54277">
    <property type="entry name" value="CAD &amp; PB1 domains"/>
    <property type="match status" value="1"/>
</dbReference>
<dbReference type="CDD" id="cd02340">
    <property type="entry name" value="ZZ_NBR1_like"/>
    <property type="match status" value="1"/>
</dbReference>
<dbReference type="AlphaFoldDB" id="A0AA88YIC0"/>
<dbReference type="EMBL" id="VSWD01000006">
    <property type="protein sequence ID" value="KAK3099939.1"/>
    <property type="molecule type" value="Genomic_DNA"/>
</dbReference>
<dbReference type="GO" id="GO:0035973">
    <property type="term" value="P:aggrephagy"/>
    <property type="evidence" value="ECO:0007669"/>
    <property type="project" value="TreeGrafter"/>
</dbReference>